<feature type="region of interest" description="Disordered" evidence="2">
    <location>
        <begin position="420"/>
        <end position="463"/>
    </location>
</feature>
<evidence type="ECO:0000259" key="4">
    <source>
        <dbReference type="PROSITE" id="PS51676"/>
    </source>
</evidence>
<dbReference type="InterPro" id="IPR036517">
    <property type="entry name" value="FF_domain_sf"/>
</dbReference>
<dbReference type="Gene3D" id="1.10.10.440">
    <property type="entry name" value="FF domain"/>
    <property type="match status" value="3"/>
</dbReference>
<feature type="compositionally biased region" description="Low complexity" evidence="2">
    <location>
        <begin position="132"/>
        <end position="145"/>
    </location>
</feature>
<feature type="compositionally biased region" description="Polar residues" evidence="2">
    <location>
        <begin position="240"/>
        <end position="250"/>
    </location>
</feature>
<dbReference type="EMBL" id="BQKI01000075">
    <property type="protein sequence ID" value="GJN20902.1"/>
    <property type="molecule type" value="Genomic_DNA"/>
</dbReference>
<dbReference type="GO" id="GO:0003712">
    <property type="term" value="F:transcription coregulator activity"/>
    <property type="evidence" value="ECO:0007669"/>
    <property type="project" value="TreeGrafter"/>
</dbReference>
<name>A0AAV5EEC7_ELECO</name>
<evidence type="ECO:0000256" key="2">
    <source>
        <dbReference type="SAM" id="MobiDB-lite"/>
    </source>
</evidence>
<dbReference type="GO" id="GO:0070063">
    <property type="term" value="F:RNA polymerase binding"/>
    <property type="evidence" value="ECO:0007669"/>
    <property type="project" value="InterPro"/>
</dbReference>
<dbReference type="PROSITE" id="PS01159">
    <property type="entry name" value="WW_DOMAIN_1"/>
    <property type="match status" value="2"/>
</dbReference>
<evidence type="ECO:0000313" key="6">
    <source>
        <dbReference type="Proteomes" id="UP001054889"/>
    </source>
</evidence>
<reference evidence="5" key="1">
    <citation type="journal article" date="2018" name="DNA Res.">
        <title>Multiple hybrid de novo genome assembly of finger millet, an orphan allotetraploid crop.</title>
        <authorList>
            <person name="Hatakeyama M."/>
            <person name="Aluri S."/>
            <person name="Balachadran M.T."/>
            <person name="Sivarajan S.R."/>
            <person name="Patrignani A."/>
            <person name="Gruter S."/>
            <person name="Poveda L."/>
            <person name="Shimizu-Inatsugi R."/>
            <person name="Baeten J."/>
            <person name="Francoijs K.J."/>
            <person name="Nataraja K.N."/>
            <person name="Reddy Y.A.N."/>
            <person name="Phadnis S."/>
            <person name="Ravikumar R.L."/>
            <person name="Schlapbach R."/>
            <person name="Sreeman S.M."/>
            <person name="Shimizu K.K."/>
        </authorList>
    </citation>
    <scope>NUCLEOTIDE SEQUENCE</scope>
</reference>
<feature type="region of interest" description="Disordered" evidence="2">
    <location>
        <begin position="194"/>
        <end position="213"/>
    </location>
</feature>
<dbReference type="FunFam" id="1.10.10.440:FF:000020">
    <property type="entry name" value="Pre-mRNA-processing protein 40C"/>
    <property type="match status" value="1"/>
</dbReference>
<dbReference type="PANTHER" id="PTHR15377">
    <property type="entry name" value="TRANSCRIPTION ELONGATION REGULATOR 1"/>
    <property type="match status" value="1"/>
</dbReference>
<feature type="domain" description="FF" evidence="4">
    <location>
        <begin position="549"/>
        <end position="603"/>
    </location>
</feature>
<dbReference type="FunFam" id="1.10.10.440:FF:000021">
    <property type="entry name" value="pre-mRNA-processing protein 40C isoform X1"/>
    <property type="match status" value="1"/>
</dbReference>
<feature type="region of interest" description="Disordered" evidence="2">
    <location>
        <begin position="109"/>
        <end position="145"/>
    </location>
</feature>
<dbReference type="CDD" id="cd00201">
    <property type="entry name" value="WW"/>
    <property type="match status" value="2"/>
</dbReference>
<accession>A0AAV5EEC7</accession>
<feature type="compositionally biased region" description="Low complexity" evidence="2">
    <location>
        <begin position="484"/>
        <end position="500"/>
    </location>
</feature>
<feature type="domain" description="FF" evidence="4">
    <location>
        <begin position="662"/>
        <end position="719"/>
    </location>
</feature>
<dbReference type="InterPro" id="IPR036020">
    <property type="entry name" value="WW_dom_sf"/>
</dbReference>
<feature type="compositionally biased region" description="Basic and acidic residues" evidence="2">
    <location>
        <begin position="683"/>
        <end position="696"/>
    </location>
</feature>
<dbReference type="SMART" id="SM00441">
    <property type="entry name" value="FF"/>
    <property type="match status" value="3"/>
</dbReference>
<dbReference type="PANTHER" id="PTHR15377:SF3">
    <property type="entry name" value="WW DOMAIN-CONTAINING PROTEIN"/>
    <property type="match status" value="1"/>
</dbReference>
<evidence type="ECO:0000256" key="1">
    <source>
        <dbReference type="ARBA" id="ARBA00022737"/>
    </source>
</evidence>
<organism evidence="5 6">
    <name type="scientific">Eleusine coracana subsp. coracana</name>
    <dbReference type="NCBI Taxonomy" id="191504"/>
    <lineage>
        <taxon>Eukaryota</taxon>
        <taxon>Viridiplantae</taxon>
        <taxon>Streptophyta</taxon>
        <taxon>Embryophyta</taxon>
        <taxon>Tracheophyta</taxon>
        <taxon>Spermatophyta</taxon>
        <taxon>Magnoliopsida</taxon>
        <taxon>Liliopsida</taxon>
        <taxon>Poales</taxon>
        <taxon>Poaceae</taxon>
        <taxon>PACMAD clade</taxon>
        <taxon>Chloridoideae</taxon>
        <taxon>Cynodonteae</taxon>
        <taxon>Eleusininae</taxon>
        <taxon>Eleusine</taxon>
    </lineage>
</organism>
<dbReference type="GO" id="GO:0005634">
    <property type="term" value="C:nucleus"/>
    <property type="evidence" value="ECO:0007669"/>
    <property type="project" value="TreeGrafter"/>
</dbReference>
<dbReference type="FunFam" id="2.20.70.10:FF:000067">
    <property type="entry name" value="Pre-mRNA-processing protein 40C"/>
    <property type="match status" value="1"/>
</dbReference>
<dbReference type="InterPro" id="IPR001202">
    <property type="entry name" value="WW_dom"/>
</dbReference>
<dbReference type="SUPFAM" id="SSF51045">
    <property type="entry name" value="WW domain"/>
    <property type="match status" value="2"/>
</dbReference>
<feature type="domain" description="WW" evidence="3">
    <location>
        <begin position="326"/>
        <end position="359"/>
    </location>
</feature>
<feature type="compositionally biased region" description="Polar residues" evidence="2">
    <location>
        <begin position="424"/>
        <end position="433"/>
    </location>
</feature>
<feature type="compositionally biased region" description="Low complexity" evidence="2">
    <location>
        <begin position="1"/>
        <end position="12"/>
    </location>
</feature>
<dbReference type="SUPFAM" id="SSF81698">
    <property type="entry name" value="FF domain"/>
    <property type="match status" value="3"/>
</dbReference>
<sequence length="816" mass="88047">MATPAPAPATSDAADRTAEDPPQAEAAPAAAESEGTEGDASAVALMAPPMPASALQPPAPGQYFGNRPSFSYNVAPHVNARLPTGQQFQLDTGTNHAGQVPRFIPPGSLQPPAPGQLARPNAAFPGALAPNSTSTTISSSGSTSIHIQMPTNQSVAPRPEAFGAIGPSVPGQPSAVFSNAPSLLGRPIVQSASPLPQTTQSVATPGVIPQNSRPQIYPSYSSTPGAIPPQPLWGHPHPQQPTGFPQASFQSYSAGPAGLVRPMFGTSTVTTSLPAGVTAVGDQKDQALTNPGSEQPIHLSAEPPSTGKLSFPGNGSQVNEKRNSGAQDSDAWSAHKTETGAVYYYNALTGESTYHRPPGYKGEPDKVATQPVPVSWDKLAGTDWSIVTTSDGKKYYYDNKQKVSSWQLPPEVAEILKHAESGSVKESSTSLQDAATVENKGVMSIDTSTPAAQTGGRDSLPLRQTVAPASPSALDLIKKKLQDAGASSAPSPLATPSAVSELNGSKPADAAPKGQQALSNGEKSKDNNGDGNMSDSSSDSDDEEHGPSKEDCICQFKEMLKERGVAPFSKWEKELPKIVFDPRFKAIPSHSTRRTIFDHYVRTRAEEERKEKKAAQKAAVEAYKQLLEEASKAKLRERERETRKRKEREEQEMERVKLKIRRKEAVSSYQALLVEMIKDPKASWTESKPKLEKDPQGRAVNPDLGKGDAEKLFRDHVKDLYERRVRDFRALLSEVITPEAAMRATDEGKTAVNSWTEAKGLLRSDPRYNKLASKDRESIWRRYADDLTRKLKQSDTKEKSDTDVRQRRSSDPPRRR</sequence>
<keyword evidence="6" id="KW-1185">Reference proteome</keyword>
<gene>
    <name evidence="5" type="primary">gb08336</name>
    <name evidence="5" type="ORF">PR202_gb08336</name>
</gene>
<feature type="domain" description="WW" evidence="3">
    <location>
        <begin position="384"/>
        <end position="411"/>
    </location>
</feature>
<dbReference type="SMART" id="SM00456">
    <property type="entry name" value="WW"/>
    <property type="match status" value="2"/>
</dbReference>
<dbReference type="InterPro" id="IPR045148">
    <property type="entry name" value="TCRG1-like"/>
</dbReference>
<keyword evidence="1" id="KW-0677">Repeat</keyword>
<proteinExistence type="predicted"/>
<feature type="compositionally biased region" description="Low complexity" evidence="2">
    <location>
        <begin position="20"/>
        <end position="32"/>
    </location>
</feature>
<reference evidence="5" key="2">
    <citation type="submission" date="2021-12" db="EMBL/GenBank/DDBJ databases">
        <title>Resequencing data analysis of finger millet.</title>
        <authorList>
            <person name="Hatakeyama M."/>
            <person name="Aluri S."/>
            <person name="Balachadran M.T."/>
            <person name="Sivarajan S.R."/>
            <person name="Poveda L."/>
            <person name="Shimizu-Inatsugi R."/>
            <person name="Schlapbach R."/>
            <person name="Sreeman S.M."/>
            <person name="Shimizu K.K."/>
        </authorList>
    </citation>
    <scope>NUCLEOTIDE SEQUENCE</scope>
</reference>
<dbReference type="FunFam" id="1.10.10.440:FF:000028">
    <property type="entry name" value="Pre-mRNA-processing protein 40C"/>
    <property type="match status" value="1"/>
</dbReference>
<feature type="region of interest" description="Disordered" evidence="2">
    <location>
        <begin position="222"/>
        <end position="250"/>
    </location>
</feature>
<feature type="region of interest" description="Disordered" evidence="2">
    <location>
        <begin position="1"/>
        <end position="67"/>
    </location>
</feature>
<protein>
    <recommendedName>
        <fullName evidence="7">Pre-mRNA-processing protein 40C</fullName>
    </recommendedName>
</protein>
<feature type="region of interest" description="Disordered" evidence="2">
    <location>
        <begin position="790"/>
        <end position="816"/>
    </location>
</feature>
<feature type="compositionally biased region" description="Low complexity" evidence="2">
    <location>
        <begin position="40"/>
        <end position="56"/>
    </location>
</feature>
<dbReference type="PROSITE" id="PS50020">
    <property type="entry name" value="WW_DOMAIN_2"/>
    <property type="match status" value="2"/>
</dbReference>
<dbReference type="AlphaFoldDB" id="A0AAV5EEC7"/>
<comment type="caution">
    <text evidence="5">The sequence shown here is derived from an EMBL/GenBank/DDBJ whole genome shotgun (WGS) entry which is preliminary data.</text>
</comment>
<feature type="region of interest" description="Disordered" evidence="2">
    <location>
        <begin position="631"/>
        <end position="655"/>
    </location>
</feature>
<evidence type="ECO:0000313" key="5">
    <source>
        <dbReference type="EMBL" id="GJN20902.1"/>
    </source>
</evidence>
<feature type="region of interest" description="Disordered" evidence="2">
    <location>
        <begin position="285"/>
        <end position="333"/>
    </location>
</feature>
<dbReference type="PROSITE" id="PS51676">
    <property type="entry name" value="FF"/>
    <property type="match status" value="2"/>
</dbReference>
<dbReference type="FunFam" id="2.20.70.10:FF:000070">
    <property type="entry name" value="Pre-mRNA-processing protein 40C"/>
    <property type="match status" value="1"/>
</dbReference>
<dbReference type="Proteomes" id="UP001054889">
    <property type="component" value="Unassembled WGS sequence"/>
</dbReference>
<dbReference type="Pfam" id="PF00397">
    <property type="entry name" value="WW"/>
    <property type="match status" value="1"/>
</dbReference>
<evidence type="ECO:0000259" key="3">
    <source>
        <dbReference type="PROSITE" id="PS50020"/>
    </source>
</evidence>
<dbReference type="Pfam" id="PF01846">
    <property type="entry name" value="FF"/>
    <property type="match status" value="3"/>
</dbReference>
<feature type="region of interest" description="Disordered" evidence="2">
    <location>
        <begin position="483"/>
        <end position="551"/>
    </location>
</feature>
<dbReference type="InterPro" id="IPR002713">
    <property type="entry name" value="FF_domain"/>
</dbReference>
<feature type="region of interest" description="Disordered" evidence="2">
    <location>
        <begin position="683"/>
        <end position="707"/>
    </location>
</feature>
<evidence type="ECO:0008006" key="7">
    <source>
        <dbReference type="Google" id="ProtNLM"/>
    </source>
</evidence>
<dbReference type="Gene3D" id="2.20.70.10">
    <property type="match status" value="2"/>
</dbReference>